<evidence type="ECO:0000313" key="8">
    <source>
        <dbReference type="Proteomes" id="UP000593567"/>
    </source>
</evidence>
<protein>
    <submittedName>
        <fullName evidence="7">C16orf62</fullName>
    </submittedName>
</protein>
<keyword evidence="3" id="KW-0813">Transport</keyword>
<evidence type="ECO:0000256" key="1">
    <source>
        <dbReference type="ARBA" id="ARBA00004177"/>
    </source>
</evidence>
<sequence length="976" mass="109954">MHAHYDYSFNLSSTFRKPRQRNYAFEKSKLTSDRKNTTSHPLGDLVKPTIKAITQKKPVTKRKPSTTPNSDPLGGGTDPLSMITSSHDPLSVLAVGGNESGSFSKARSSSIEQKADRETGIPLWSDLKSNILAKYTTSEKLSITTSFLSSRGGDVVKTVRQSPATVSDKMKNRLEQLDDFEEGSVKEMLNLSQQDYVKRIDELNKALITAWDQDQKVKALKIAIQCAKMLADTSVMQFYPSKFVLVTEILDTFGKLVYNRIFEKSTYKPAGSTKSVQLPADFTPDQVPESAKETCRNWFFKISSVRELIPRFYVEAAILKCYSFFKPSEMSDALSRLAVMVRGIGNPLIAAYSRCYLCRVGIIINPRQKDYIKKCFGDTLLTYHQIQSPSVTQGVTKQNISMSVYLTLYSPAVDWILMCMFDDCDDVLFDDILKQVNQSANSALLLNGILRSAKPQSIAKKAVIFIVLIRECEDTGFPKRILYNSLGSRLSLADPPESDKLKILNEVWKFITKLKEPSEYVACAETWIEYVMKHFGKKEMNTVLSDIIKHLLPDRAFEEFYPNLLTIMAKILDHVHNYALLFSLEKFMSFVDLFQKDSIKIKAAKIIVEAFCKYQLESVNDPVVISTVMYMCKTLHDSVNALSLDDEKRSVSQLINQFIHKVDYGSNFEQQLNFYVDSRANFTNLDPVMTELVQCVNNLSITTRKVVRGNHSPKTSAFVRACSAYCFITIPSLDNTFIQLNLYLLSAQVSLLNRCLSQAEALFKAGIAALLETPSTMTVDGKAKSSEGFVVQYIQNFLSSLVIVPDNPDQGVLILFKGLLNVIRGYQFDSGETVRVKLYLAVLSSLSAISQEKYLYHVDRVESNDTLYGHDAKFLGEVEKLSVTVVDEILNHLKTLTEGFENLKVQSHVSLLTFEHIVAYADLADEAMFQLAKNLWSLSQKHSYADSKQVTKVMTLLKRKAESNEHASKLMKKING</sequence>
<dbReference type="PANTHER" id="PTHR13673">
    <property type="entry name" value="ESOPHAGEAL CANCER ASSOCIATED PROTEIN"/>
    <property type="match status" value="1"/>
</dbReference>
<feature type="region of interest" description="Disordered" evidence="6">
    <location>
        <begin position="25"/>
        <end position="44"/>
    </location>
</feature>
<comment type="caution">
    <text evidence="7">The sequence shown here is derived from an EMBL/GenBank/DDBJ whole genome shotgun (WGS) entry which is preliminary data.</text>
</comment>
<evidence type="ECO:0000256" key="5">
    <source>
        <dbReference type="ARBA" id="ARBA00022927"/>
    </source>
</evidence>
<dbReference type="GO" id="GO:0005768">
    <property type="term" value="C:endosome"/>
    <property type="evidence" value="ECO:0007669"/>
    <property type="project" value="UniProtKB-SubCell"/>
</dbReference>
<dbReference type="OrthoDB" id="1734063at2759"/>
<dbReference type="PANTHER" id="PTHR13673:SF0">
    <property type="entry name" value="VPS35 ENDOSOMAL PROTEIN-SORTING FACTOR-LIKE"/>
    <property type="match status" value="1"/>
</dbReference>
<evidence type="ECO:0000256" key="3">
    <source>
        <dbReference type="ARBA" id="ARBA00022448"/>
    </source>
</evidence>
<comment type="similarity">
    <text evidence="2">Belongs to the VPS35L family.</text>
</comment>
<dbReference type="Proteomes" id="UP000593567">
    <property type="component" value="Unassembled WGS sequence"/>
</dbReference>
<evidence type="ECO:0000256" key="4">
    <source>
        <dbReference type="ARBA" id="ARBA00022753"/>
    </source>
</evidence>
<comment type="subcellular location">
    <subcellularLocation>
        <location evidence="1">Endosome</location>
    </subcellularLocation>
</comment>
<proteinExistence type="inferred from homology"/>
<gene>
    <name evidence="7" type="ORF">EB796_010154</name>
</gene>
<dbReference type="AlphaFoldDB" id="A0A7J7JYR5"/>
<evidence type="ECO:0000256" key="6">
    <source>
        <dbReference type="SAM" id="MobiDB-lite"/>
    </source>
</evidence>
<evidence type="ECO:0000256" key="2">
    <source>
        <dbReference type="ARBA" id="ARBA00010704"/>
    </source>
</evidence>
<name>A0A7J7JYR5_BUGNE</name>
<evidence type="ECO:0000313" key="7">
    <source>
        <dbReference type="EMBL" id="KAF6031522.1"/>
    </source>
</evidence>
<feature type="region of interest" description="Disordered" evidence="6">
    <location>
        <begin position="53"/>
        <end position="85"/>
    </location>
</feature>
<organism evidence="7 8">
    <name type="scientific">Bugula neritina</name>
    <name type="common">Brown bryozoan</name>
    <name type="synonym">Sertularia neritina</name>
    <dbReference type="NCBI Taxonomy" id="10212"/>
    <lineage>
        <taxon>Eukaryota</taxon>
        <taxon>Metazoa</taxon>
        <taxon>Spiralia</taxon>
        <taxon>Lophotrochozoa</taxon>
        <taxon>Bryozoa</taxon>
        <taxon>Gymnolaemata</taxon>
        <taxon>Cheilostomatida</taxon>
        <taxon>Flustrina</taxon>
        <taxon>Buguloidea</taxon>
        <taxon>Bugulidae</taxon>
        <taxon>Bugula</taxon>
    </lineage>
</organism>
<keyword evidence="8" id="KW-1185">Reference proteome</keyword>
<dbReference type="GO" id="GO:0015031">
    <property type="term" value="P:protein transport"/>
    <property type="evidence" value="ECO:0007669"/>
    <property type="project" value="UniProtKB-KW"/>
</dbReference>
<keyword evidence="4" id="KW-0967">Endosome</keyword>
<reference evidence="7" key="1">
    <citation type="submission" date="2020-06" db="EMBL/GenBank/DDBJ databases">
        <title>Draft genome of Bugula neritina, a colonial animal packing powerful symbionts and potential medicines.</title>
        <authorList>
            <person name="Rayko M."/>
        </authorList>
    </citation>
    <scope>NUCLEOTIDE SEQUENCE [LARGE SCALE GENOMIC DNA]</scope>
    <source>
        <strain evidence="7">Kwan_BN1</strain>
    </source>
</reference>
<dbReference type="EMBL" id="VXIV02001593">
    <property type="protein sequence ID" value="KAF6031522.1"/>
    <property type="molecule type" value="Genomic_DNA"/>
</dbReference>
<keyword evidence="5" id="KW-0653">Protein transport</keyword>
<accession>A0A7J7JYR5</accession>
<dbReference type="GO" id="GO:0032456">
    <property type="term" value="P:endocytic recycling"/>
    <property type="evidence" value="ECO:0007669"/>
    <property type="project" value="InterPro"/>
</dbReference>
<feature type="compositionally biased region" description="Basic and acidic residues" evidence="6">
    <location>
        <begin position="25"/>
        <end position="36"/>
    </location>
</feature>
<dbReference type="InterPro" id="IPR029705">
    <property type="entry name" value="VPS35L"/>
</dbReference>